<evidence type="ECO:0000256" key="7">
    <source>
        <dbReference type="ARBA" id="ARBA00046278"/>
    </source>
</evidence>
<dbReference type="Proteomes" id="UP000009168">
    <property type="component" value="Unassembled WGS sequence"/>
</dbReference>
<protein>
    <submittedName>
        <fullName evidence="11">SNARE ykt6</fullName>
    </submittedName>
</protein>
<evidence type="ECO:0000259" key="9">
    <source>
        <dbReference type="PROSITE" id="PS50859"/>
    </source>
</evidence>
<dbReference type="GO" id="GO:0006888">
    <property type="term" value="P:endoplasmic reticulum to Golgi vesicle-mediated transport"/>
    <property type="evidence" value="ECO:0007669"/>
    <property type="project" value="TreeGrafter"/>
</dbReference>
<dbReference type="Pfam" id="PF00957">
    <property type="entry name" value="Synaptobrevin"/>
    <property type="match status" value="1"/>
</dbReference>
<dbReference type="PROSITE" id="PS50859">
    <property type="entry name" value="LONGIN"/>
    <property type="match status" value="1"/>
</dbReference>
<dbReference type="SUPFAM" id="SSF58038">
    <property type="entry name" value="SNARE fusion complex"/>
    <property type="match status" value="1"/>
</dbReference>
<dbReference type="FunCoup" id="I7LSY6">
    <property type="interactions" value="684"/>
</dbReference>
<dbReference type="GO" id="GO:0005484">
    <property type="term" value="F:SNAP receptor activity"/>
    <property type="evidence" value="ECO:0007669"/>
    <property type="project" value="TreeGrafter"/>
</dbReference>
<comment type="similarity">
    <text evidence="1">Belongs to the synaptobrevin family.</text>
</comment>
<keyword evidence="4" id="KW-0564">Palmitate</keyword>
<dbReference type="PROSITE" id="PS50892">
    <property type="entry name" value="V_SNARE"/>
    <property type="match status" value="1"/>
</dbReference>
<dbReference type="SMART" id="SM01270">
    <property type="entry name" value="Longin"/>
    <property type="match status" value="1"/>
</dbReference>
<dbReference type="AlphaFoldDB" id="I7LSY6"/>
<dbReference type="RefSeq" id="XP_001031572.1">
    <property type="nucleotide sequence ID" value="XM_001031572.1"/>
</dbReference>
<evidence type="ECO:0000256" key="3">
    <source>
        <dbReference type="ARBA" id="ARBA00023136"/>
    </source>
</evidence>
<dbReference type="OMA" id="HYIGIIR"/>
<dbReference type="GeneID" id="7837360"/>
<reference evidence="12" key="1">
    <citation type="journal article" date="2006" name="PLoS Biol.">
        <title>Macronuclear genome sequence of the ciliate Tetrahymena thermophila, a model eukaryote.</title>
        <authorList>
            <person name="Eisen J.A."/>
            <person name="Coyne R.S."/>
            <person name="Wu M."/>
            <person name="Wu D."/>
            <person name="Thiagarajan M."/>
            <person name="Wortman J.R."/>
            <person name="Badger J.H."/>
            <person name="Ren Q."/>
            <person name="Amedeo P."/>
            <person name="Jones K.M."/>
            <person name="Tallon L.J."/>
            <person name="Delcher A.L."/>
            <person name="Salzberg S.L."/>
            <person name="Silva J.C."/>
            <person name="Haas B.J."/>
            <person name="Majoros W.H."/>
            <person name="Farzad M."/>
            <person name="Carlton J.M."/>
            <person name="Smith R.K. Jr."/>
            <person name="Garg J."/>
            <person name="Pearlman R.E."/>
            <person name="Karrer K.M."/>
            <person name="Sun L."/>
            <person name="Manning G."/>
            <person name="Elde N.C."/>
            <person name="Turkewitz A.P."/>
            <person name="Asai D.J."/>
            <person name="Wilkes D.E."/>
            <person name="Wang Y."/>
            <person name="Cai H."/>
            <person name="Collins K."/>
            <person name="Stewart B.A."/>
            <person name="Lee S.R."/>
            <person name="Wilamowska K."/>
            <person name="Weinberg Z."/>
            <person name="Ruzzo W.L."/>
            <person name="Wloga D."/>
            <person name="Gaertig J."/>
            <person name="Frankel J."/>
            <person name="Tsao C.-C."/>
            <person name="Gorovsky M.A."/>
            <person name="Keeling P.J."/>
            <person name="Waller R.F."/>
            <person name="Patron N.J."/>
            <person name="Cherry J.M."/>
            <person name="Stover N.A."/>
            <person name="Krieger C.J."/>
            <person name="del Toro C."/>
            <person name="Ryder H.F."/>
            <person name="Williamson S.C."/>
            <person name="Barbeau R.A."/>
            <person name="Hamilton E.P."/>
            <person name="Orias E."/>
        </authorList>
    </citation>
    <scope>NUCLEOTIDE SEQUENCE [LARGE SCALE GENOMIC DNA]</scope>
    <source>
        <strain evidence="12">SB210</strain>
    </source>
</reference>
<keyword evidence="3" id="KW-0472">Membrane</keyword>
<evidence type="ECO:0000256" key="5">
    <source>
        <dbReference type="ARBA" id="ARBA00023288"/>
    </source>
</evidence>
<evidence type="ECO:0000313" key="11">
    <source>
        <dbReference type="EMBL" id="EAR83909.1"/>
    </source>
</evidence>
<dbReference type="SUPFAM" id="SSF64356">
    <property type="entry name" value="SNARE-like"/>
    <property type="match status" value="1"/>
</dbReference>
<evidence type="ECO:0000256" key="2">
    <source>
        <dbReference type="ARBA" id="ARBA00022481"/>
    </source>
</evidence>
<dbReference type="InterPro" id="IPR011012">
    <property type="entry name" value="Longin-like_dom_sf"/>
</dbReference>
<evidence type="ECO:0000256" key="6">
    <source>
        <dbReference type="ARBA" id="ARBA00023289"/>
    </source>
</evidence>
<feature type="domain" description="Longin" evidence="9">
    <location>
        <begin position="7"/>
        <end position="126"/>
    </location>
</feature>
<dbReference type="STRING" id="312017.I7LSY6"/>
<dbReference type="HOGENOM" id="CLU_074848_2_1_1"/>
<keyword evidence="5" id="KW-0449">Lipoprotein</keyword>
<proteinExistence type="inferred from homology"/>
<name>I7LSY6_TETTS</name>
<accession>I7LSY6</accession>
<evidence type="ECO:0000256" key="4">
    <source>
        <dbReference type="ARBA" id="ARBA00023139"/>
    </source>
</evidence>
<dbReference type="PANTHER" id="PTHR45806">
    <property type="entry name" value="SYNAPTOBREVIN HOMOLOG YKT6"/>
    <property type="match status" value="1"/>
</dbReference>
<dbReference type="GO" id="GO:0005794">
    <property type="term" value="C:Golgi apparatus"/>
    <property type="evidence" value="ECO:0007669"/>
    <property type="project" value="TreeGrafter"/>
</dbReference>
<dbReference type="Gene3D" id="3.30.450.50">
    <property type="entry name" value="Longin domain"/>
    <property type="match status" value="1"/>
</dbReference>
<keyword evidence="6" id="KW-0636">Prenylation</keyword>
<keyword evidence="8" id="KW-0175">Coiled coil</keyword>
<dbReference type="Pfam" id="PF13774">
    <property type="entry name" value="Longin"/>
    <property type="match status" value="1"/>
</dbReference>
<dbReference type="KEGG" id="tet:TTHERM_00773190"/>
<dbReference type="CDD" id="cd14824">
    <property type="entry name" value="Longin"/>
    <property type="match status" value="1"/>
</dbReference>
<keyword evidence="12" id="KW-1185">Reference proteome</keyword>
<keyword evidence="2" id="KW-0488">Methylation</keyword>
<sequence>MRLISMHVLKWDPENPIFLSSAYELGFISWYQRPFFKETLNFGVRTMTARVQKGDRTVVQLDEAKAMAYVVVSNDIAVVIVCDEEYPQKTPFVIIREVFSEFFKLFTAQQIGDIKSDTNLKFERLEVMVKEYQDYKKADKLAQLESNLKEVHEITHKIMGDLLRKGEKLEELMAKSKDMGSVSVDFYKKSKKLNSRCCSLI</sequence>
<gene>
    <name evidence="11" type="ORF">TTHERM_00773190</name>
</gene>
<dbReference type="InterPro" id="IPR010908">
    <property type="entry name" value="Longin_dom"/>
</dbReference>
<dbReference type="eggNOG" id="KOG0861">
    <property type="taxonomic scope" value="Eukaryota"/>
</dbReference>
<evidence type="ECO:0000256" key="8">
    <source>
        <dbReference type="PROSITE-ProRule" id="PRU00290"/>
    </source>
</evidence>
<dbReference type="PANTHER" id="PTHR45806:SF1">
    <property type="entry name" value="SYNAPTOBREVIN HOMOLOG YKT6"/>
    <property type="match status" value="1"/>
</dbReference>
<organism evidence="11 12">
    <name type="scientific">Tetrahymena thermophila (strain SB210)</name>
    <dbReference type="NCBI Taxonomy" id="312017"/>
    <lineage>
        <taxon>Eukaryota</taxon>
        <taxon>Sar</taxon>
        <taxon>Alveolata</taxon>
        <taxon>Ciliophora</taxon>
        <taxon>Intramacronucleata</taxon>
        <taxon>Oligohymenophorea</taxon>
        <taxon>Hymenostomatida</taxon>
        <taxon>Tetrahymenina</taxon>
        <taxon>Tetrahymenidae</taxon>
        <taxon>Tetrahymena</taxon>
    </lineage>
</organism>
<comment type="subcellular location">
    <subcellularLocation>
        <location evidence="7">Endomembrane system</location>
        <topology evidence="7">Lipid-anchor</topology>
        <orientation evidence="7">Cytoplasmic side</orientation>
    </subcellularLocation>
</comment>
<dbReference type="OrthoDB" id="27923at2759"/>
<feature type="domain" description="V-SNARE coiled-coil homology" evidence="10">
    <location>
        <begin position="140"/>
        <end position="200"/>
    </location>
</feature>
<evidence type="ECO:0000256" key="1">
    <source>
        <dbReference type="ARBA" id="ARBA00008025"/>
    </source>
</evidence>
<dbReference type="Gene3D" id="1.20.5.110">
    <property type="match status" value="1"/>
</dbReference>
<evidence type="ECO:0000259" key="10">
    <source>
        <dbReference type="PROSITE" id="PS50892"/>
    </source>
</evidence>
<dbReference type="EMBL" id="GG662514">
    <property type="protein sequence ID" value="EAR83909.1"/>
    <property type="molecule type" value="Genomic_DNA"/>
</dbReference>
<dbReference type="InParanoid" id="I7LSY6"/>
<dbReference type="InterPro" id="IPR042855">
    <property type="entry name" value="V_SNARE_CC"/>
</dbReference>
<evidence type="ECO:0000313" key="12">
    <source>
        <dbReference type="Proteomes" id="UP000009168"/>
    </source>
</evidence>